<dbReference type="KEGG" id="pmak:PMPD1_3086"/>
<name>A0A6M8UE14_9GAMM</name>
<evidence type="ECO:0000313" key="2">
    <source>
        <dbReference type="Proteomes" id="UP000505325"/>
    </source>
</evidence>
<organism evidence="1 2">
    <name type="scientific">Paramixta manurensis</name>
    <dbReference type="NCBI Taxonomy" id="2740817"/>
    <lineage>
        <taxon>Bacteria</taxon>
        <taxon>Pseudomonadati</taxon>
        <taxon>Pseudomonadota</taxon>
        <taxon>Gammaproteobacteria</taxon>
        <taxon>Enterobacterales</taxon>
        <taxon>Erwiniaceae</taxon>
        <taxon>Paramixta</taxon>
    </lineage>
</organism>
<gene>
    <name evidence="1" type="ORF">PMPD1_3086</name>
</gene>
<evidence type="ECO:0008006" key="3">
    <source>
        <dbReference type="Google" id="ProtNLM"/>
    </source>
</evidence>
<reference evidence="1 2" key="1">
    <citation type="submission" date="2020-06" db="EMBL/GenBank/DDBJ databases">
        <title>Genome sequence of Paramixta manurensis strain PD-1.</title>
        <authorList>
            <person name="Lee C.W."/>
            <person name="Kim J."/>
        </authorList>
    </citation>
    <scope>NUCLEOTIDE SEQUENCE [LARGE SCALE GENOMIC DNA]</scope>
    <source>
        <strain evidence="1 2">PD-1</strain>
    </source>
</reference>
<accession>A0A6M8UE14</accession>
<dbReference type="Pfam" id="PF19821">
    <property type="entry name" value="Phage_capsid_2"/>
    <property type="match status" value="1"/>
</dbReference>
<protein>
    <recommendedName>
        <fullName evidence="3">Major capsid protein</fullName>
    </recommendedName>
</protein>
<dbReference type="EMBL" id="CP054212">
    <property type="protein sequence ID" value="QKJ88019.1"/>
    <property type="molecule type" value="Genomic_DNA"/>
</dbReference>
<proteinExistence type="predicted"/>
<dbReference type="AlphaFoldDB" id="A0A6M8UE14"/>
<keyword evidence="2" id="KW-1185">Reference proteome</keyword>
<sequence length="278" mass="30324">MANTAFQTMYRNEFIAGFEQNQSLVRQTTTTEGVIKGNQIVFLVADSGGAEAVTRGVNGMIPARADNLNQYTATLREWHDLVRKTKYNVFASQGDQRAIMHGTTMAVLNRKIDQDIIGELSAATQTTGDAATMSLALAMKAKVILGNNEVPADNNLFALITPAAEAYLMQTKEFASVDYVNNKPFTVTDSSLKSFNWAGITWIVHPNLPGKGTNAEQMFLYHRSAIGHGMDTKGLQTPVGYDEEQDYSWARASAYMGGKLLQNKGVVKIVHDGSAYAA</sequence>
<evidence type="ECO:0000313" key="1">
    <source>
        <dbReference type="EMBL" id="QKJ88019.1"/>
    </source>
</evidence>
<dbReference type="InterPro" id="IPR045565">
    <property type="entry name" value="Phage_capsid_2"/>
</dbReference>
<dbReference type="Proteomes" id="UP000505325">
    <property type="component" value="Chromosome"/>
</dbReference>
<dbReference type="RefSeq" id="WP_173634916.1">
    <property type="nucleotide sequence ID" value="NZ_CP054212.1"/>
</dbReference>